<dbReference type="CDD" id="cd10917">
    <property type="entry name" value="CE4_NodB_like_6s_7s"/>
    <property type="match status" value="1"/>
</dbReference>
<dbReference type="Pfam" id="PF01522">
    <property type="entry name" value="Polysacc_deac_1"/>
    <property type="match status" value="1"/>
</dbReference>
<dbReference type="InterPro" id="IPR002509">
    <property type="entry name" value="NODB_dom"/>
</dbReference>
<evidence type="ECO:0000259" key="1">
    <source>
        <dbReference type="PROSITE" id="PS51677"/>
    </source>
</evidence>
<dbReference type="InterPro" id="IPR011330">
    <property type="entry name" value="Glyco_hydro/deAcase_b/a-brl"/>
</dbReference>
<proteinExistence type="predicted"/>
<dbReference type="PROSITE" id="PS51677">
    <property type="entry name" value="NODB"/>
    <property type="match status" value="1"/>
</dbReference>
<reference evidence="2 3" key="1">
    <citation type="submission" date="2019-04" db="EMBL/GenBank/DDBJ databases">
        <title>Chitiniphilus eburnea sp. nov., a novel chitinolytic bacterium isolated from aquaculture sludge.</title>
        <authorList>
            <person name="Sheng M."/>
        </authorList>
    </citation>
    <scope>NUCLEOTIDE SEQUENCE [LARGE SCALE GENOMIC DNA]</scope>
    <source>
        <strain evidence="2 3">HX-2-15</strain>
    </source>
</reference>
<dbReference type="GO" id="GO:0016810">
    <property type="term" value="F:hydrolase activity, acting on carbon-nitrogen (but not peptide) bonds"/>
    <property type="evidence" value="ECO:0007669"/>
    <property type="project" value="InterPro"/>
</dbReference>
<gene>
    <name evidence="2" type="ORF">FAZ21_00520</name>
</gene>
<keyword evidence="3" id="KW-1185">Reference proteome</keyword>
<name>A0A4U0QBQ6_9NEIS</name>
<sequence>MGKEFPKERQPMKSALIRRLGCIGLIAFASLAYAKEPKIRTPFLEGWEQVPLEQMERQAKTYPDVYWIEGPGESKVVAFTFDDGPNPLNTPPLLKVLKKHGVHATFFQLGMWVEKYPDLARKVLADGHVLGNHSYSHPYASKLTNTAFWENEVAKTQAIFQRELGFMPTLYRPPYGEITDSQVELLRDKGIKVISWSVDTRDWLSARAMNGDAQIEGVVTNYVHPEAIVLMHDGGGPRDRTVEAVDRLIGKLKEQGYTFVTIDKLIGVAPKLAPPAEKPVAEAASAVAVE</sequence>
<feature type="domain" description="NodB homology" evidence="1">
    <location>
        <begin position="75"/>
        <end position="260"/>
    </location>
</feature>
<evidence type="ECO:0000313" key="2">
    <source>
        <dbReference type="EMBL" id="TJZ78807.1"/>
    </source>
</evidence>
<dbReference type="Gene3D" id="3.20.20.370">
    <property type="entry name" value="Glycoside hydrolase/deacetylase"/>
    <property type="match status" value="1"/>
</dbReference>
<dbReference type="AlphaFoldDB" id="A0A4U0QBQ6"/>
<comment type="caution">
    <text evidence="2">The sequence shown here is derived from an EMBL/GenBank/DDBJ whole genome shotgun (WGS) entry which is preliminary data.</text>
</comment>
<dbReference type="InterPro" id="IPR050248">
    <property type="entry name" value="Polysacc_deacetylase_ArnD"/>
</dbReference>
<accession>A0A4U0QBQ6</accession>
<dbReference type="SUPFAM" id="SSF88713">
    <property type="entry name" value="Glycoside hydrolase/deacetylase"/>
    <property type="match status" value="1"/>
</dbReference>
<dbReference type="OrthoDB" id="276604at2"/>
<evidence type="ECO:0000313" key="3">
    <source>
        <dbReference type="Proteomes" id="UP000310016"/>
    </source>
</evidence>
<organism evidence="2 3">
    <name type="scientific">Chitiniphilus eburneus</name>
    <dbReference type="NCBI Taxonomy" id="2571148"/>
    <lineage>
        <taxon>Bacteria</taxon>
        <taxon>Pseudomonadati</taxon>
        <taxon>Pseudomonadota</taxon>
        <taxon>Betaproteobacteria</taxon>
        <taxon>Neisseriales</taxon>
        <taxon>Chitinibacteraceae</taxon>
        <taxon>Chitiniphilus</taxon>
    </lineage>
</organism>
<dbReference type="Proteomes" id="UP000310016">
    <property type="component" value="Unassembled WGS sequence"/>
</dbReference>
<dbReference type="EMBL" id="SUMF01000001">
    <property type="protein sequence ID" value="TJZ78807.1"/>
    <property type="molecule type" value="Genomic_DNA"/>
</dbReference>
<protein>
    <submittedName>
        <fullName evidence="2">Polysaccharide deacetylase family protein</fullName>
    </submittedName>
</protein>
<dbReference type="GO" id="GO:0005975">
    <property type="term" value="P:carbohydrate metabolic process"/>
    <property type="evidence" value="ECO:0007669"/>
    <property type="project" value="InterPro"/>
</dbReference>
<dbReference type="PANTHER" id="PTHR10587">
    <property type="entry name" value="GLYCOSYL TRANSFERASE-RELATED"/>
    <property type="match status" value="1"/>
</dbReference>